<proteinExistence type="predicted"/>
<dbReference type="AlphaFoldDB" id="A0AA85JTU0"/>
<dbReference type="WBParaSite" id="TREG1_50670.1">
    <property type="protein sequence ID" value="TREG1_50670.1"/>
    <property type="gene ID" value="TREG1_50670"/>
</dbReference>
<reference evidence="1" key="1">
    <citation type="submission" date="2022-06" db="EMBL/GenBank/DDBJ databases">
        <authorList>
            <person name="Berger JAMES D."/>
            <person name="Berger JAMES D."/>
        </authorList>
    </citation>
    <scope>NUCLEOTIDE SEQUENCE [LARGE SCALE GENOMIC DNA]</scope>
</reference>
<protein>
    <recommendedName>
        <fullName evidence="3">START domain-containing protein</fullName>
    </recommendedName>
</protein>
<evidence type="ECO:0000313" key="1">
    <source>
        <dbReference type="Proteomes" id="UP000050795"/>
    </source>
</evidence>
<reference evidence="2" key="2">
    <citation type="submission" date="2023-11" db="UniProtKB">
        <authorList>
            <consortium name="WormBaseParasite"/>
        </authorList>
    </citation>
    <scope>IDENTIFICATION</scope>
</reference>
<name>A0AA85JTU0_TRIRE</name>
<dbReference type="Gene3D" id="3.30.530.20">
    <property type="match status" value="1"/>
</dbReference>
<evidence type="ECO:0000313" key="2">
    <source>
        <dbReference type="WBParaSite" id="TREG1_50670.1"/>
    </source>
</evidence>
<evidence type="ECO:0008006" key="3">
    <source>
        <dbReference type="Google" id="ProtNLM"/>
    </source>
</evidence>
<dbReference type="InterPro" id="IPR023393">
    <property type="entry name" value="START-like_dom_sf"/>
</dbReference>
<keyword evidence="1" id="KW-1185">Reference proteome</keyword>
<accession>A0AA85JTU0</accession>
<organism evidence="1 2">
    <name type="scientific">Trichobilharzia regenti</name>
    <name type="common">Nasal bird schistosome</name>
    <dbReference type="NCBI Taxonomy" id="157069"/>
    <lineage>
        <taxon>Eukaryota</taxon>
        <taxon>Metazoa</taxon>
        <taxon>Spiralia</taxon>
        <taxon>Lophotrochozoa</taxon>
        <taxon>Platyhelminthes</taxon>
        <taxon>Trematoda</taxon>
        <taxon>Digenea</taxon>
        <taxon>Strigeidida</taxon>
        <taxon>Schistosomatoidea</taxon>
        <taxon>Schistosomatidae</taxon>
        <taxon>Trichobilharzia</taxon>
    </lineage>
</organism>
<dbReference type="Proteomes" id="UP000050795">
    <property type="component" value="Unassembled WGS sequence"/>
</dbReference>
<sequence length="112" mass="12697">MSVDISNTNDPRGDIPSWAINLATTKVCPRLVKTLHRAALRYPAWKAQNRPEFAPWRNPEQQDKTIPELCPSDILKEPDFPLKKVHENRVTKEGALKEIGLPPDTKIDEDSS</sequence>